<gene>
    <name evidence="1" type="primary">tssF</name>
    <name evidence="1" type="ORF">EKN56_11890</name>
</gene>
<dbReference type="InterPro" id="IPR010272">
    <property type="entry name" value="T6SS_TssF"/>
</dbReference>
<dbReference type="OrthoDB" id="9763676at2"/>
<keyword evidence="2" id="KW-1185">Reference proteome</keyword>
<evidence type="ECO:0000313" key="2">
    <source>
        <dbReference type="Proteomes" id="UP000293154"/>
    </source>
</evidence>
<evidence type="ECO:0000313" key="1">
    <source>
        <dbReference type="EMBL" id="QBH97035.1"/>
    </source>
</evidence>
<accession>A0A411WLN3</accession>
<dbReference type="AlphaFoldDB" id="A0A411WLN3"/>
<name>A0A411WLN3_9GAMM</name>
<dbReference type="RefSeq" id="WP_130591977.1">
    <property type="nucleotide sequence ID" value="NZ_CP034752.1"/>
</dbReference>
<dbReference type="EMBL" id="CP034752">
    <property type="protein sequence ID" value="QBH97035.1"/>
    <property type="molecule type" value="Genomic_DNA"/>
</dbReference>
<dbReference type="Pfam" id="PF05947">
    <property type="entry name" value="T6SS_TssF"/>
    <property type="match status" value="1"/>
</dbReference>
<reference evidence="1 2" key="1">
    <citation type="submission" date="2019-03" db="EMBL/GenBank/DDBJ databases">
        <title>Pragia sp. nov. isolated from the gut tract of Carduelis flavirostris.</title>
        <authorList>
            <person name="Ge Y."/>
        </authorList>
    </citation>
    <scope>NUCLEOTIDE SEQUENCE [LARGE SCALE GENOMIC DNA]</scope>
    <source>
        <strain evidence="1 2">CF-458</strain>
    </source>
</reference>
<dbReference type="PANTHER" id="PTHR35370">
    <property type="entry name" value="CYTOPLASMIC PROTEIN-RELATED-RELATED"/>
    <property type="match status" value="1"/>
</dbReference>
<dbReference type="KEGG" id="prag:EKN56_11890"/>
<sequence length="574" mass="66206">MLPDSYIKQEKYYLNEESRKFVEEFPQASQFLSEPYFDPDVNRTLDGFTYLSSLLHARINQEYPQLTANLMDMLWPNYLQQTPSTTIIEFKTHNGTAVEIPHHANVFSPVTTEHSRSCTFRTTRSTWVMPFDINQTIKASPDTIHLHFSAQSAENQNLSAVGFDKLRLFLGADILTGCQLYLYLAEYLSSVTLTVNGQSLPMPDLQAIPVGFDAAQAILDYPTNTYAGYRLLHEYFTFTEGFLFFDFKGFPDYLDRLNTKEFTLAFKFKRPLPATLKLTADSIKINCAPAINLFYHDCEPISLDGDKTEYPLYINHQHREYYELFAIDSISGWSKNQIRKYSPFDSFLHQTRYENGKIPLYFHLNRKSDREQEQIAYSLSFVRGDETQHFNHDEIISIRALCSNRDEAQKLRIGDICLGGEEIPSFVSLSNVTYPSRVIRPDLDGSLQWTTISSLSLNYLSLLNKHSLCQILQNYNFTTRYSQRAEKSMSKLLASIHSFESEPHQQYYNELIIEGHKSTLVISPAAFNNVGEMYLFGAVIAHFYSQYATVNSFHFLELVNASTHEVYQWSLMNT</sequence>
<proteinExistence type="predicted"/>
<organism evidence="1 2">
    <name type="scientific">Limnobaculum zhutongyuii</name>
    <dbReference type="NCBI Taxonomy" id="2498113"/>
    <lineage>
        <taxon>Bacteria</taxon>
        <taxon>Pseudomonadati</taxon>
        <taxon>Pseudomonadota</taxon>
        <taxon>Gammaproteobacteria</taxon>
        <taxon>Enterobacterales</taxon>
        <taxon>Budviciaceae</taxon>
        <taxon>Limnobaculum</taxon>
    </lineage>
</organism>
<dbReference type="NCBIfam" id="TIGR03359">
    <property type="entry name" value="VI_chp_6"/>
    <property type="match status" value="1"/>
</dbReference>
<dbReference type="PIRSF" id="PIRSF028304">
    <property type="entry name" value="UCP028304"/>
    <property type="match status" value="1"/>
</dbReference>
<dbReference type="PANTHER" id="PTHR35370:SF1">
    <property type="entry name" value="TYPE VI SECRETION SYSTEM COMPONENT TSSF1"/>
    <property type="match status" value="1"/>
</dbReference>
<protein>
    <submittedName>
        <fullName evidence="1">Type VI secretion system baseplate subunit TssF</fullName>
    </submittedName>
</protein>
<dbReference type="Proteomes" id="UP000293154">
    <property type="component" value="Chromosome"/>
</dbReference>